<dbReference type="PANTHER" id="PTHR30055:SF146">
    <property type="entry name" value="HTH-TYPE TRANSCRIPTIONAL DUAL REGULATOR CECR"/>
    <property type="match status" value="1"/>
</dbReference>
<dbReference type="InterPro" id="IPR001647">
    <property type="entry name" value="HTH_TetR"/>
</dbReference>
<comment type="caution">
    <text evidence="4">The sequence shown here is derived from an EMBL/GenBank/DDBJ whole genome shotgun (WGS) entry which is preliminary data.</text>
</comment>
<evidence type="ECO:0000313" key="4">
    <source>
        <dbReference type="EMBL" id="MBV2361391.1"/>
    </source>
</evidence>
<evidence type="ECO:0000259" key="3">
    <source>
        <dbReference type="PROSITE" id="PS50977"/>
    </source>
</evidence>
<dbReference type="Pfam" id="PF00440">
    <property type="entry name" value="TetR_N"/>
    <property type="match status" value="1"/>
</dbReference>
<dbReference type="EMBL" id="JAHRWL010000002">
    <property type="protein sequence ID" value="MBV2361391.1"/>
    <property type="molecule type" value="Genomic_DNA"/>
</dbReference>
<reference evidence="4" key="1">
    <citation type="submission" date="2021-06" db="EMBL/GenBank/DDBJ databases">
        <title>Thalassococcus sp. CAU 1522 isolated from sea sand, Republic of Korea.</title>
        <authorList>
            <person name="Kim W."/>
        </authorList>
    </citation>
    <scope>NUCLEOTIDE SEQUENCE</scope>
    <source>
        <strain evidence="4">CAU 1522</strain>
    </source>
</reference>
<dbReference type="PANTHER" id="PTHR30055">
    <property type="entry name" value="HTH-TYPE TRANSCRIPTIONAL REGULATOR RUTR"/>
    <property type="match status" value="1"/>
</dbReference>
<gene>
    <name evidence="4" type="ORF">KUH32_16625</name>
</gene>
<dbReference type="InterPro" id="IPR050109">
    <property type="entry name" value="HTH-type_TetR-like_transc_reg"/>
</dbReference>
<dbReference type="PROSITE" id="PS50977">
    <property type="entry name" value="HTH_TETR_2"/>
    <property type="match status" value="1"/>
</dbReference>
<feature type="domain" description="HTH tetR-type" evidence="3">
    <location>
        <begin position="8"/>
        <end position="68"/>
    </location>
</feature>
<dbReference type="RefSeq" id="WP_217779716.1">
    <property type="nucleotide sequence ID" value="NZ_JAHRWL010000002.1"/>
</dbReference>
<feature type="DNA-binding region" description="H-T-H motif" evidence="2">
    <location>
        <begin position="31"/>
        <end position="50"/>
    </location>
</feature>
<sequence length="191" mass="20613">MKDAAQSDPKRMAILKAAFEAFAAYGYRRTAMADIARAAGVSRPALYMHFTGKDDIFRALAQFYYDDAAAAVADALNRTGRPDHVLEAAFLAQSGQIGEALLNSPHGDELLDTGHAVGADIAEMGEARLAELYAAWLEREAMAERLRLPGPAPLIAHALVMALKGLKAPPHDGYIERVKMLARILGRGLAR</sequence>
<keyword evidence="5" id="KW-1185">Reference proteome</keyword>
<evidence type="ECO:0000313" key="5">
    <source>
        <dbReference type="Proteomes" id="UP001166293"/>
    </source>
</evidence>
<evidence type="ECO:0000256" key="2">
    <source>
        <dbReference type="PROSITE-ProRule" id="PRU00335"/>
    </source>
</evidence>
<protein>
    <submittedName>
        <fullName evidence="4">TetR/AcrR family transcriptional regulator</fullName>
    </submittedName>
</protein>
<keyword evidence="1 2" id="KW-0238">DNA-binding</keyword>
<accession>A0ABS6NBI6</accession>
<proteinExistence type="predicted"/>
<name>A0ABS6NBI6_9RHOB</name>
<evidence type="ECO:0000256" key="1">
    <source>
        <dbReference type="ARBA" id="ARBA00023125"/>
    </source>
</evidence>
<organism evidence="4 5">
    <name type="scientific">Thalassococcus arenae</name>
    <dbReference type="NCBI Taxonomy" id="2851652"/>
    <lineage>
        <taxon>Bacteria</taxon>
        <taxon>Pseudomonadati</taxon>
        <taxon>Pseudomonadota</taxon>
        <taxon>Alphaproteobacteria</taxon>
        <taxon>Rhodobacterales</taxon>
        <taxon>Roseobacteraceae</taxon>
        <taxon>Thalassococcus</taxon>
    </lineage>
</organism>
<dbReference type="Proteomes" id="UP001166293">
    <property type="component" value="Unassembled WGS sequence"/>
</dbReference>